<gene>
    <name evidence="2" type="ORF">KUA55_04580</name>
</gene>
<dbReference type="InterPro" id="IPR000843">
    <property type="entry name" value="HTH_LacI"/>
</dbReference>
<keyword evidence="2" id="KW-0238">DNA-binding</keyword>
<dbReference type="Pfam" id="PF13377">
    <property type="entry name" value="Peripla_BP_3"/>
    <property type="match status" value="1"/>
</dbReference>
<evidence type="ECO:0000259" key="1">
    <source>
        <dbReference type="PROSITE" id="PS50932"/>
    </source>
</evidence>
<keyword evidence="3" id="KW-1185">Reference proteome</keyword>
<sequence length="326" mass="36447">MATIRDIAKQAGVSPATVSRVLNYDATLSVGEQTKAKIFATAEELNYTKHKRPSKKEATVIRLLQWYDSQEELADLYYYSIRMGIEKKAEELNIQLLRESFEQLSETVVNGTIAVGKFDTEQIQKLKKLDDHLLLVDFDGTAANVDSIIVDFEASIGKLLAFFQEKSFKHVAILSGKEYTKGSQQEIPDPRLKFFKASSTQQNLLADYIVADHFSVEAGKKAIKLFLKEKRAIPEVFFCASDALAIGAMQALKKKGYLIPKNVSIVGFNDISVAQYLSPPLTTIKVETDWMGELAVTTMLENIKEPPPVSRKIMLSTKLIIRDSVS</sequence>
<evidence type="ECO:0000313" key="2">
    <source>
        <dbReference type="EMBL" id="MBV7389945.1"/>
    </source>
</evidence>
<comment type="caution">
    <text evidence="2">The sequence shown here is derived from an EMBL/GenBank/DDBJ whole genome shotgun (WGS) entry which is preliminary data.</text>
</comment>
<dbReference type="CDD" id="cd01544">
    <property type="entry name" value="PBP1_GalR"/>
    <property type="match status" value="1"/>
</dbReference>
<dbReference type="RefSeq" id="WP_218325002.1">
    <property type="nucleotide sequence ID" value="NZ_JAHUZB010000002.1"/>
</dbReference>
<accession>A0ABS6TAM7</accession>
<dbReference type="PANTHER" id="PTHR30146">
    <property type="entry name" value="LACI-RELATED TRANSCRIPTIONAL REPRESSOR"/>
    <property type="match status" value="1"/>
</dbReference>
<dbReference type="PANTHER" id="PTHR30146:SF149">
    <property type="entry name" value="HTH-TYPE TRANSCRIPTIONAL REGULATOR EBGR"/>
    <property type="match status" value="1"/>
</dbReference>
<dbReference type="SMART" id="SM00354">
    <property type="entry name" value="HTH_LACI"/>
    <property type="match status" value="1"/>
</dbReference>
<dbReference type="Proteomes" id="UP000774130">
    <property type="component" value="Unassembled WGS sequence"/>
</dbReference>
<dbReference type="GO" id="GO:0003677">
    <property type="term" value="F:DNA binding"/>
    <property type="evidence" value="ECO:0007669"/>
    <property type="project" value="UniProtKB-KW"/>
</dbReference>
<dbReference type="CDD" id="cd01392">
    <property type="entry name" value="HTH_LacI"/>
    <property type="match status" value="1"/>
</dbReference>
<dbReference type="PROSITE" id="PS50932">
    <property type="entry name" value="HTH_LACI_2"/>
    <property type="match status" value="1"/>
</dbReference>
<dbReference type="EMBL" id="JAHUZB010000002">
    <property type="protein sequence ID" value="MBV7389945.1"/>
    <property type="molecule type" value="Genomic_DNA"/>
</dbReference>
<dbReference type="Pfam" id="PF00356">
    <property type="entry name" value="LacI"/>
    <property type="match status" value="1"/>
</dbReference>
<proteinExistence type="predicted"/>
<dbReference type="PROSITE" id="PS00356">
    <property type="entry name" value="HTH_LACI_1"/>
    <property type="match status" value="1"/>
</dbReference>
<organism evidence="2 3">
    <name type="scientific">Enterococcus alishanensis</name>
    <dbReference type="NCBI Taxonomy" id="1303817"/>
    <lineage>
        <taxon>Bacteria</taxon>
        <taxon>Bacillati</taxon>
        <taxon>Bacillota</taxon>
        <taxon>Bacilli</taxon>
        <taxon>Lactobacillales</taxon>
        <taxon>Enterococcaceae</taxon>
        <taxon>Enterococcus</taxon>
    </lineage>
</organism>
<name>A0ABS6TAM7_9ENTE</name>
<evidence type="ECO:0000313" key="3">
    <source>
        <dbReference type="Proteomes" id="UP000774130"/>
    </source>
</evidence>
<dbReference type="InterPro" id="IPR046335">
    <property type="entry name" value="LacI/GalR-like_sensor"/>
</dbReference>
<protein>
    <submittedName>
        <fullName evidence="2">LacI family DNA-binding transcriptional regulator</fullName>
    </submittedName>
</protein>
<feature type="domain" description="HTH lacI-type" evidence="1">
    <location>
        <begin position="2"/>
        <end position="56"/>
    </location>
</feature>
<reference evidence="2 3" key="1">
    <citation type="submission" date="2021-06" db="EMBL/GenBank/DDBJ databases">
        <title>Enterococcus alishanensis sp. nov., a novel lactic acid bacterium isolated from fresh coffee beans.</title>
        <authorList>
            <person name="Chen Y.-S."/>
        </authorList>
    </citation>
    <scope>NUCLEOTIDE SEQUENCE [LARGE SCALE GENOMIC DNA]</scope>
    <source>
        <strain evidence="2 3">ALS3</strain>
    </source>
</reference>